<dbReference type="Proteomes" id="UP001141806">
    <property type="component" value="Unassembled WGS sequence"/>
</dbReference>
<keyword evidence="3" id="KW-1185">Reference proteome</keyword>
<feature type="compositionally biased region" description="Basic and acidic residues" evidence="1">
    <location>
        <begin position="79"/>
        <end position="88"/>
    </location>
</feature>
<dbReference type="EMBL" id="JAMYWD010000011">
    <property type="protein sequence ID" value="KAJ4956651.1"/>
    <property type="molecule type" value="Genomic_DNA"/>
</dbReference>
<organism evidence="2 3">
    <name type="scientific">Protea cynaroides</name>
    <dbReference type="NCBI Taxonomy" id="273540"/>
    <lineage>
        <taxon>Eukaryota</taxon>
        <taxon>Viridiplantae</taxon>
        <taxon>Streptophyta</taxon>
        <taxon>Embryophyta</taxon>
        <taxon>Tracheophyta</taxon>
        <taxon>Spermatophyta</taxon>
        <taxon>Magnoliopsida</taxon>
        <taxon>Proteales</taxon>
        <taxon>Proteaceae</taxon>
        <taxon>Protea</taxon>
    </lineage>
</organism>
<dbReference type="AlphaFoldDB" id="A0A9Q0H0Z3"/>
<dbReference type="OrthoDB" id="1751837at2759"/>
<evidence type="ECO:0000313" key="2">
    <source>
        <dbReference type="EMBL" id="KAJ4956651.1"/>
    </source>
</evidence>
<name>A0A9Q0H0Z3_9MAGN</name>
<evidence type="ECO:0000256" key="1">
    <source>
        <dbReference type="SAM" id="MobiDB-lite"/>
    </source>
</evidence>
<sequence>MRDGMLLTLNSGIHSLEIEFDSLGDYQRHINKTSNMIESNIVSDLVDPEKKAIEDLKQLIQEALNKHEFTSPPPPPAAPKEEEKKTETEEAPAPVEEKVAAEEAPVLVVTEEPPKVETSGVVELVLAPQVVEEKKEGPAPAPEVEASVAAVVTEEVV</sequence>
<comment type="caution">
    <text evidence="2">The sequence shown here is derived from an EMBL/GenBank/DDBJ whole genome shotgun (WGS) entry which is preliminary data.</text>
</comment>
<gene>
    <name evidence="2" type="ORF">NE237_013434</name>
</gene>
<reference evidence="2" key="1">
    <citation type="journal article" date="2023" name="Plant J.">
        <title>The genome of the king protea, Protea cynaroides.</title>
        <authorList>
            <person name="Chang J."/>
            <person name="Duong T.A."/>
            <person name="Schoeman C."/>
            <person name="Ma X."/>
            <person name="Roodt D."/>
            <person name="Barker N."/>
            <person name="Li Z."/>
            <person name="Van de Peer Y."/>
            <person name="Mizrachi E."/>
        </authorList>
    </citation>
    <scope>NUCLEOTIDE SEQUENCE</scope>
    <source>
        <tissue evidence="2">Young leaves</tissue>
    </source>
</reference>
<proteinExistence type="predicted"/>
<evidence type="ECO:0000313" key="3">
    <source>
        <dbReference type="Proteomes" id="UP001141806"/>
    </source>
</evidence>
<accession>A0A9Q0H0Z3</accession>
<protein>
    <submittedName>
        <fullName evidence="2">Uncharacterized protein</fullName>
    </submittedName>
</protein>
<feature type="region of interest" description="Disordered" evidence="1">
    <location>
        <begin position="63"/>
        <end position="106"/>
    </location>
</feature>